<dbReference type="InterPro" id="IPR039446">
    <property type="entry name" value="DauR-like"/>
</dbReference>
<gene>
    <name evidence="2" type="ORF">LCGC14_1807950</name>
</gene>
<proteinExistence type="predicted"/>
<dbReference type="InterPro" id="IPR013559">
    <property type="entry name" value="YheO"/>
</dbReference>
<name>A0A0F9GMI0_9ZZZZ</name>
<evidence type="ECO:0000313" key="2">
    <source>
        <dbReference type="EMBL" id="KKM00085.1"/>
    </source>
</evidence>
<dbReference type="PANTHER" id="PTHR35568">
    <property type="entry name" value="TRANSCRIPTIONAL REGULATOR DAUR"/>
    <property type="match status" value="1"/>
</dbReference>
<comment type="caution">
    <text evidence="2">The sequence shown here is derived from an EMBL/GenBank/DDBJ whole genome shotgun (WGS) entry which is preliminary data.</text>
</comment>
<evidence type="ECO:0000259" key="1">
    <source>
        <dbReference type="Pfam" id="PF08348"/>
    </source>
</evidence>
<accession>A0A0F9GMI0</accession>
<dbReference type="Pfam" id="PF08348">
    <property type="entry name" value="PAS_6"/>
    <property type="match status" value="1"/>
</dbReference>
<sequence length="168" mass="18893">MANRLSQFKPVADAIVKLFHPHAEVVLHDIIDDTIAYIANPFSGRAVGDVSYLGLDPKEPSLKKDVLGPYEKADYKGQPIRSITAVLRNEDGNPIGILCINLDFSVLESALEILHKFVRSPDIDAIPEALFRKDWRDLIKLEIRSYLLETDKTLDMLDIKGRIALLKN</sequence>
<dbReference type="AlphaFoldDB" id="A0A0F9GMI0"/>
<dbReference type="EMBL" id="LAZR01017516">
    <property type="protein sequence ID" value="KKM00085.1"/>
    <property type="molecule type" value="Genomic_DNA"/>
</dbReference>
<dbReference type="PANTHER" id="PTHR35568:SF1">
    <property type="entry name" value="TRANSCRIPTIONAL REGULATOR DAUR"/>
    <property type="match status" value="1"/>
</dbReference>
<feature type="domain" description="YheO-like" evidence="1">
    <location>
        <begin position="5"/>
        <end position="110"/>
    </location>
</feature>
<reference evidence="2" key="1">
    <citation type="journal article" date="2015" name="Nature">
        <title>Complex archaea that bridge the gap between prokaryotes and eukaryotes.</title>
        <authorList>
            <person name="Spang A."/>
            <person name="Saw J.H."/>
            <person name="Jorgensen S.L."/>
            <person name="Zaremba-Niedzwiedzka K."/>
            <person name="Martijn J."/>
            <person name="Lind A.E."/>
            <person name="van Eijk R."/>
            <person name="Schleper C."/>
            <person name="Guy L."/>
            <person name="Ettema T.J."/>
        </authorList>
    </citation>
    <scope>NUCLEOTIDE SEQUENCE</scope>
</reference>
<organism evidence="2">
    <name type="scientific">marine sediment metagenome</name>
    <dbReference type="NCBI Taxonomy" id="412755"/>
    <lineage>
        <taxon>unclassified sequences</taxon>
        <taxon>metagenomes</taxon>
        <taxon>ecological metagenomes</taxon>
    </lineage>
</organism>
<protein>
    <recommendedName>
        <fullName evidence="1">YheO-like domain-containing protein</fullName>
    </recommendedName>
</protein>